<comment type="domain">
    <text evidence="6">Contains a C-terminal catalytic domain, and an N-terminal region which modulates catalytic activity.</text>
</comment>
<dbReference type="InterPro" id="IPR001789">
    <property type="entry name" value="Sig_transdc_resp-reg_receiver"/>
</dbReference>
<keyword evidence="3 6" id="KW-0597">Phosphoprotein</keyword>
<evidence type="ECO:0000256" key="4">
    <source>
        <dbReference type="ARBA" id="ARBA00022801"/>
    </source>
</evidence>
<dbReference type="GO" id="GO:0008984">
    <property type="term" value="F:protein-glutamate methylesterase activity"/>
    <property type="evidence" value="ECO:0007669"/>
    <property type="project" value="UniProtKB-UniRule"/>
</dbReference>
<reference evidence="11 12" key="1">
    <citation type="journal article" date="2014" name="Int. J. Syst. Evol. Microbiol.">
        <title>Ramlibacter solisilvae sp. nov., isolated from forest soil, and emended description of the genus Ramlibacter.</title>
        <authorList>
            <person name="Lee H.J."/>
            <person name="Lee S.H."/>
            <person name="Lee S.S."/>
            <person name="Lee J.S."/>
            <person name="Kim Y."/>
            <person name="Kim S.C."/>
            <person name="Jeon C.O."/>
        </authorList>
    </citation>
    <scope>NUCLEOTIDE SEQUENCE [LARGE SCALE GENOMIC DNA]</scope>
    <source>
        <strain evidence="11 12">5-10</strain>
    </source>
</reference>
<evidence type="ECO:0000313" key="11">
    <source>
        <dbReference type="EMBL" id="AMO23860.1"/>
    </source>
</evidence>
<keyword evidence="4 6" id="KW-0378">Hydrolase</keyword>
<proteinExistence type="inferred from homology"/>
<comment type="subcellular location">
    <subcellularLocation>
        <location evidence="6">Cytoplasm</location>
    </subcellularLocation>
</comment>
<dbReference type="EC" id="3.1.1.61" evidence="6"/>
<gene>
    <name evidence="6" type="primary">cheB</name>
    <name evidence="11" type="ORF">UC35_14505</name>
</gene>
<feature type="domain" description="Response regulatory" evidence="9">
    <location>
        <begin position="3"/>
        <end position="120"/>
    </location>
</feature>
<evidence type="ECO:0000256" key="5">
    <source>
        <dbReference type="ARBA" id="ARBA00048267"/>
    </source>
</evidence>
<dbReference type="Gene3D" id="3.40.50.180">
    <property type="entry name" value="Methylesterase CheB, C-terminal domain"/>
    <property type="match status" value="1"/>
</dbReference>
<evidence type="ECO:0000259" key="9">
    <source>
        <dbReference type="PROSITE" id="PS50110"/>
    </source>
</evidence>
<comment type="function">
    <text evidence="6">Involved in chemotaxis. Part of a chemotaxis signal transduction system that modulates chemotaxis in response to various stimuli. Catalyzes the demethylation of specific methylglutamate residues introduced into the chemoreceptors (methyl-accepting chemotaxis proteins or MCP) by CheR. Also mediates the irreversible deamidation of specific glutamine residues to glutamic acid.</text>
</comment>
<dbReference type="InterPro" id="IPR035909">
    <property type="entry name" value="CheB_C"/>
</dbReference>
<protein>
    <recommendedName>
        <fullName evidence="6">Protein-glutamate methylesterase/protein-glutamine glutaminase</fullName>
        <ecNumber evidence="6">3.1.1.61</ecNumber>
        <ecNumber evidence="6">3.5.1.44</ecNumber>
    </recommendedName>
</protein>
<organism evidence="11 12">
    <name type="scientific">Ramlibacter tataouinensis</name>
    <dbReference type="NCBI Taxonomy" id="94132"/>
    <lineage>
        <taxon>Bacteria</taxon>
        <taxon>Pseudomonadati</taxon>
        <taxon>Pseudomonadota</taxon>
        <taxon>Betaproteobacteria</taxon>
        <taxon>Burkholderiales</taxon>
        <taxon>Comamonadaceae</taxon>
        <taxon>Ramlibacter</taxon>
    </lineage>
</organism>
<keyword evidence="12" id="KW-1185">Reference proteome</keyword>
<feature type="active site" evidence="6 7">
    <location>
        <position position="165"/>
    </location>
</feature>
<comment type="catalytic activity">
    <reaction evidence="6">
        <text>L-glutaminyl-[protein] + H2O = L-glutamyl-[protein] + NH4(+)</text>
        <dbReference type="Rhea" id="RHEA:16441"/>
        <dbReference type="Rhea" id="RHEA-COMP:10207"/>
        <dbReference type="Rhea" id="RHEA-COMP:10208"/>
        <dbReference type="ChEBI" id="CHEBI:15377"/>
        <dbReference type="ChEBI" id="CHEBI:28938"/>
        <dbReference type="ChEBI" id="CHEBI:29973"/>
        <dbReference type="ChEBI" id="CHEBI:30011"/>
        <dbReference type="EC" id="3.5.1.44"/>
    </reaction>
</comment>
<evidence type="ECO:0000256" key="6">
    <source>
        <dbReference type="HAMAP-Rule" id="MF_00099"/>
    </source>
</evidence>
<dbReference type="SUPFAM" id="SSF52738">
    <property type="entry name" value="Methylesterase CheB, C-terminal domain"/>
    <property type="match status" value="1"/>
</dbReference>
<dbReference type="GO" id="GO:0000156">
    <property type="term" value="F:phosphorelay response regulator activity"/>
    <property type="evidence" value="ECO:0007669"/>
    <property type="project" value="InterPro"/>
</dbReference>
<dbReference type="CDD" id="cd17541">
    <property type="entry name" value="REC_CheB-like"/>
    <property type="match status" value="1"/>
</dbReference>
<dbReference type="GO" id="GO:0005737">
    <property type="term" value="C:cytoplasm"/>
    <property type="evidence" value="ECO:0007669"/>
    <property type="project" value="UniProtKB-SubCell"/>
</dbReference>
<dbReference type="AlphaFoldDB" id="A0A127JV50"/>
<dbReference type="PATRIC" id="fig|94132.3.peg.2952"/>
<evidence type="ECO:0000256" key="8">
    <source>
        <dbReference type="PROSITE-ProRule" id="PRU00169"/>
    </source>
</evidence>
<dbReference type="Proteomes" id="UP000070433">
    <property type="component" value="Chromosome"/>
</dbReference>
<dbReference type="PROSITE" id="PS50110">
    <property type="entry name" value="RESPONSE_REGULATORY"/>
    <property type="match status" value="1"/>
</dbReference>
<keyword evidence="2 6" id="KW-0145">Chemotaxis</keyword>
<sequence>MIRVLVVDDSAVMRAFLASVIEAQPDMEVAGVVSDPVLAVDRIRRHAPDVITLDVEMPRMNGLDFLRNLMAVRPLPVVMISSLTRDGAETTMRALELGAVDFVAKPASPSEFESVGPIIAEKIRTAAQAQVARRHRPAAQPHAPRAKTFGAVAGTLGTIIGIGASTGGVEALRGILPQLPADIAPVLIAQHMLPGFTPAFARRLDSLCEIAVKEAEEGEVPLAGVAYIAPGGRHLMLARRASTYVLRLSDEPPVNRHRPSVDTLFRSMAAAAGDDAIGVLLTGMGEDGAQGLLALRRARAATIAQDETTCVVFGMPRQAIELGGAGEVLRLPDIAPRLRLLARATTRNSRFSEI</sequence>
<comment type="catalytic activity">
    <reaction evidence="5 6">
        <text>[protein]-L-glutamate 5-O-methyl ester + H2O = L-glutamyl-[protein] + methanol + H(+)</text>
        <dbReference type="Rhea" id="RHEA:23236"/>
        <dbReference type="Rhea" id="RHEA-COMP:10208"/>
        <dbReference type="Rhea" id="RHEA-COMP:10311"/>
        <dbReference type="ChEBI" id="CHEBI:15377"/>
        <dbReference type="ChEBI" id="CHEBI:15378"/>
        <dbReference type="ChEBI" id="CHEBI:17790"/>
        <dbReference type="ChEBI" id="CHEBI:29973"/>
        <dbReference type="ChEBI" id="CHEBI:82795"/>
        <dbReference type="EC" id="3.1.1.61"/>
    </reaction>
</comment>
<dbReference type="PANTHER" id="PTHR42872">
    <property type="entry name" value="PROTEIN-GLUTAMATE METHYLESTERASE/PROTEIN-GLUTAMINE GLUTAMINASE"/>
    <property type="match status" value="1"/>
</dbReference>
<dbReference type="SUPFAM" id="SSF52172">
    <property type="entry name" value="CheY-like"/>
    <property type="match status" value="1"/>
</dbReference>
<evidence type="ECO:0000256" key="2">
    <source>
        <dbReference type="ARBA" id="ARBA00022500"/>
    </source>
</evidence>
<dbReference type="InterPro" id="IPR000673">
    <property type="entry name" value="Sig_transdc_resp-reg_Me-estase"/>
</dbReference>
<feature type="domain" description="CheB-type methylesterase" evidence="10">
    <location>
        <begin position="153"/>
        <end position="345"/>
    </location>
</feature>
<dbReference type="CDD" id="cd16432">
    <property type="entry name" value="CheB_Rec"/>
    <property type="match status" value="1"/>
</dbReference>
<evidence type="ECO:0000313" key="12">
    <source>
        <dbReference type="Proteomes" id="UP000070433"/>
    </source>
</evidence>
<evidence type="ECO:0000256" key="7">
    <source>
        <dbReference type="PROSITE-ProRule" id="PRU00050"/>
    </source>
</evidence>
<dbReference type="PANTHER" id="PTHR42872:SF6">
    <property type="entry name" value="PROTEIN-GLUTAMATE METHYLESTERASE_PROTEIN-GLUTAMINE GLUTAMINASE"/>
    <property type="match status" value="1"/>
</dbReference>
<dbReference type="InterPro" id="IPR008248">
    <property type="entry name" value="CheB-like"/>
</dbReference>
<keyword evidence="1 6" id="KW-0963">Cytoplasm</keyword>
<comment type="PTM">
    <text evidence="6">Phosphorylated by CheA. Phosphorylation of the N-terminal regulatory domain activates the methylesterase activity.</text>
</comment>
<dbReference type="Gene3D" id="3.40.50.2300">
    <property type="match status" value="1"/>
</dbReference>
<evidence type="ECO:0000259" key="10">
    <source>
        <dbReference type="PROSITE" id="PS50122"/>
    </source>
</evidence>
<accession>A0A127JV50</accession>
<dbReference type="NCBIfam" id="NF001965">
    <property type="entry name" value="PRK00742.1"/>
    <property type="match status" value="1"/>
</dbReference>
<dbReference type="InterPro" id="IPR011006">
    <property type="entry name" value="CheY-like_superfamily"/>
</dbReference>
<dbReference type="HAMAP" id="MF_00099">
    <property type="entry name" value="CheB_chemtxs"/>
    <property type="match status" value="1"/>
</dbReference>
<dbReference type="EMBL" id="CP010951">
    <property type="protein sequence ID" value="AMO23860.1"/>
    <property type="molecule type" value="Genomic_DNA"/>
</dbReference>
<dbReference type="PROSITE" id="PS50122">
    <property type="entry name" value="CHEB"/>
    <property type="match status" value="1"/>
</dbReference>
<evidence type="ECO:0000256" key="1">
    <source>
        <dbReference type="ARBA" id="ARBA00022490"/>
    </source>
</evidence>
<dbReference type="EC" id="3.5.1.44" evidence="6"/>
<dbReference type="NCBIfam" id="NF009206">
    <property type="entry name" value="PRK12555.1"/>
    <property type="match status" value="1"/>
</dbReference>
<dbReference type="OrthoDB" id="9793421at2"/>
<feature type="modified residue" description="4-aspartylphosphate" evidence="6 8">
    <location>
        <position position="54"/>
    </location>
</feature>
<evidence type="ECO:0000256" key="3">
    <source>
        <dbReference type="ARBA" id="ARBA00022553"/>
    </source>
</evidence>
<dbReference type="GO" id="GO:0050568">
    <property type="term" value="F:protein-glutamine glutaminase activity"/>
    <property type="evidence" value="ECO:0007669"/>
    <property type="project" value="UniProtKB-UniRule"/>
</dbReference>
<dbReference type="SMART" id="SM00448">
    <property type="entry name" value="REC"/>
    <property type="match status" value="1"/>
</dbReference>
<feature type="active site" evidence="6 7">
    <location>
        <position position="191"/>
    </location>
</feature>
<feature type="active site" evidence="6 7">
    <location>
        <position position="287"/>
    </location>
</feature>
<name>A0A127JV50_9BURK</name>
<dbReference type="RefSeq" id="WP_061500877.1">
    <property type="nucleotide sequence ID" value="NZ_CP010951.1"/>
</dbReference>
<dbReference type="Pfam" id="PF00072">
    <property type="entry name" value="Response_reg"/>
    <property type="match status" value="1"/>
</dbReference>
<dbReference type="Pfam" id="PF01339">
    <property type="entry name" value="CheB_methylest"/>
    <property type="match status" value="1"/>
</dbReference>
<dbReference type="PIRSF" id="PIRSF000876">
    <property type="entry name" value="RR_chemtxs_CheB"/>
    <property type="match status" value="1"/>
</dbReference>
<dbReference type="GO" id="GO:0006935">
    <property type="term" value="P:chemotaxis"/>
    <property type="evidence" value="ECO:0007669"/>
    <property type="project" value="UniProtKB-UniRule"/>
</dbReference>
<comment type="similarity">
    <text evidence="6">Belongs to the CheB family.</text>
</comment>